<dbReference type="Proteomes" id="UP000320390">
    <property type="component" value="Chromosome"/>
</dbReference>
<evidence type="ECO:0000256" key="1">
    <source>
        <dbReference type="SAM" id="MobiDB-lite"/>
    </source>
</evidence>
<organism evidence="3 4">
    <name type="scientific">Saltatorellus ferox</name>
    <dbReference type="NCBI Taxonomy" id="2528018"/>
    <lineage>
        <taxon>Bacteria</taxon>
        <taxon>Pseudomonadati</taxon>
        <taxon>Planctomycetota</taxon>
        <taxon>Planctomycetia</taxon>
        <taxon>Planctomycetia incertae sedis</taxon>
        <taxon>Saltatorellus</taxon>
    </lineage>
</organism>
<protein>
    <submittedName>
        <fullName evidence="3">Uncharacterized protein</fullName>
    </submittedName>
</protein>
<keyword evidence="2" id="KW-0732">Signal</keyword>
<dbReference type="AlphaFoldDB" id="A0A518ENC9"/>
<evidence type="ECO:0000313" key="4">
    <source>
        <dbReference type="Proteomes" id="UP000320390"/>
    </source>
</evidence>
<evidence type="ECO:0000256" key="2">
    <source>
        <dbReference type="SAM" id="SignalP"/>
    </source>
</evidence>
<reference evidence="3 4" key="1">
    <citation type="submission" date="2019-02" db="EMBL/GenBank/DDBJ databases">
        <title>Deep-cultivation of Planctomycetes and their phenomic and genomic characterization uncovers novel biology.</title>
        <authorList>
            <person name="Wiegand S."/>
            <person name="Jogler M."/>
            <person name="Boedeker C."/>
            <person name="Pinto D."/>
            <person name="Vollmers J."/>
            <person name="Rivas-Marin E."/>
            <person name="Kohn T."/>
            <person name="Peeters S.H."/>
            <person name="Heuer A."/>
            <person name="Rast P."/>
            <person name="Oberbeckmann S."/>
            <person name="Bunk B."/>
            <person name="Jeske O."/>
            <person name="Meyerdierks A."/>
            <person name="Storesund J.E."/>
            <person name="Kallscheuer N."/>
            <person name="Luecker S."/>
            <person name="Lage O.M."/>
            <person name="Pohl T."/>
            <person name="Merkel B.J."/>
            <person name="Hornburger P."/>
            <person name="Mueller R.-W."/>
            <person name="Bruemmer F."/>
            <person name="Labrenz M."/>
            <person name="Spormann A.M."/>
            <person name="Op den Camp H."/>
            <person name="Overmann J."/>
            <person name="Amann R."/>
            <person name="Jetten M.S.M."/>
            <person name="Mascher T."/>
            <person name="Medema M.H."/>
            <person name="Devos D.P."/>
            <person name="Kaster A.-K."/>
            <person name="Ovreas L."/>
            <person name="Rohde M."/>
            <person name="Galperin M.Y."/>
            <person name="Jogler C."/>
        </authorList>
    </citation>
    <scope>NUCLEOTIDE SEQUENCE [LARGE SCALE GENOMIC DNA]</scope>
    <source>
        <strain evidence="3 4">Poly30</strain>
    </source>
</reference>
<feature type="chain" id="PRO_5021916206" evidence="2">
    <location>
        <begin position="19"/>
        <end position="847"/>
    </location>
</feature>
<accession>A0A518ENC9</accession>
<proteinExistence type="predicted"/>
<name>A0A518ENC9_9BACT</name>
<evidence type="ECO:0000313" key="3">
    <source>
        <dbReference type="EMBL" id="QDV05593.1"/>
    </source>
</evidence>
<keyword evidence="4" id="KW-1185">Reference proteome</keyword>
<feature type="signal peptide" evidence="2">
    <location>
        <begin position="1"/>
        <end position="18"/>
    </location>
</feature>
<gene>
    <name evidence="3" type="ORF">Poly30_10910</name>
</gene>
<sequence precursor="true">MWTAAPMSITFFTAASLAALSPSPMTQQGGSFGAVPPVVQTQDLDAEKRGAPPIALPTRATDLQEAPGTAPSVQRQKPDSIAGNARALDVPTRVQSLIQRPLVQVTADEAVVRGTAYKAILSGTGLTFRPIVGKQGSADVEFSLRSIRVGGEPLALRNGAPFDGGSALQIDRGAAIEAYHYDLDKIEQTFTFHELPGSGDLVVRMDVTTELQARVDGAGILFENELARVNYGRAFVLDASGEPTPIETTWTPGEIALTVPASYLAGATLPITIDPLISSFVFAAGTLDDSKPDVAYDKSQNKYFVAFEDVASATDADLYGFSLSAGGVVDAASFVSLAIGSIDMRRPRVAVNQGGETFMVVAAGLPSGDTNRRIYGQMVAVAPANPTGLSVGTPFEVNDSPGTSDCSSPDVAGNTFDSISNAFAVTWERRFSATDRDIHGRIVNLNETFATGRINIDNSGAEDLTPRISSSIGNTATADYYNVVWVRGDGTGNSVQGQILSRRLYFNGTFTGPFPASTVTVNPGTTNFAPVTTATLDRPLEVNGDLVHIVAYNTQFSTGASVLANVVTFGDEVGTQANLSIMEDADFAADQRDVDITTDGKGFMMVYSEQFGTGTDYDIYYCAGHLQDGPGTSFRPTLSERHLNLAFSGTIERHPAITSQFDGGVFTNPSDDDACAVWEDVRPTESQIEGATLDLYNNIPQFGAIAVGTQYCEAATNSSGGEKGWLRAMALNQSIGTTKSLQAIDVTANAFGYLLVANTSGYVTNPAGARGNLCVLGGGRYVNQIANSGTGRTLTSTVDPLNVPQPTGFTSIAAGQTWYFQYWHRDVTVGGAATSNFTNAVSLTFTP</sequence>
<dbReference type="EMBL" id="CP036434">
    <property type="protein sequence ID" value="QDV05593.1"/>
    <property type="molecule type" value="Genomic_DNA"/>
</dbReference>
<feature type="region of interest" description="Disordered" evidence="1">
    <location>
        <begin position="62"/>
        <end position="81"/>
    </location>
</feature>